<proteinExistence type="predicted"/>
<gene>
    <name evidence="1" type="ordered locus">sce6376</name>
</gene>
<accession>A9GK74</accession>
<dbReference type="HOGENOM" id="CLU_3405498_0_0_7"/>
<reference evidence="1 2" key="1">
    <citation type="journal article" date="2007" name="Nat. Biotechnol.">
        <title>Complete genome sequence of the myxobacterium Sorangium cellulosum.</title>
        <authorList>
            <person name="Schneiker S."/>
            <person name="Perlova O."/>
            <person name="Kaiser O."/>
            <person name="Gerth K."/>
            <person name="Alici A."/>
            <person name="Altmeyer M.O."/>
            <person name="Bartels D."/>
            <person name="Bekel T."/>
            <person name="Beyer S."/>
            <person name="Bode E."/>
            <person name="Bode H.B."/>
            <person name="Bolten C.J."/>
            <person name="Choudhuri J.V."/>
            <person name="Doss S."/>
            <person name="Elnakady Y.A."/>
            <person name="Frank B."/>
            <person name="Gaigalat L."/>
            <person name="Goesmann A."/>
            <person name="Groeger C."/>
            <person name="Gross F."/>
            <person name="Jelsbak L."/>
            <person name="Jelsbak L."/>
            <person name="Kalinowski J."/>
            <person name="Kegler C."/>
            <person name="Knauber T."/>
            <person name="Konietzny S."/>
            <person name="Kopp M."/>
            <person name="Krause L."/>
            <person name="Krug D."/>
            <person name="Linke B."/>
            <person name="Mahmud T."/>
            <person name="Martinez-Arias R."/>
            <person name="McHardy A.C."/>
            <person name="Merai M."/>
            <person name="Meyer F."/>
            <person name="Mormann S."/>
            <person name="Munoz-Dorado J."/>
            <person name="Perez J."/>
            <person name="Pradella S."/>
            <person name="Rachid S."/>
            <person name="Raddatz G."/>
            <person name="Rosenau F."/>
            <person name="Rueckert C."/>
            <person name="Sasse F."/>
            <person name="Scharfe M."/>
            <person name="Schuster S.C."/>
            <person name="Suen G."/>
            <person name="Treuner-Lange A."/>
            <person name="Velicer G.J."/>
            <person name="Vorholter F.-J."/>
            <person name="Weissman K.J."/>
            <person name="Welch R.D."/>
            <person name="Wenzel S.C."/>
            <person name="Whitworth D.E."/>
            <person name="Wilhelm S."/>
            <person name="Wittmann C."/>
            <person name="Bloecker H."/>
            <person name="Puehler A."/>
            <person name="Mueller R."/>
        </authorList>
    </citation>
    <scope>NUCLEOTIDE SEQUENCE [LARGE SCALE GENOMIC DNA]</scope>
    <source>
        <strain evidence="2">So ce56</strain>
    </source>
</reference>
<keyword evidence="2" id="KW-1185">Reference proteome</keyword>
<organism evidence="1 2">
    <name type="scientific">Sorangium cellulosum (strain So ce56)</name>
    <name type="common">Polyangium cellulosum (strain So ce56)</name>
    <dbReference type="NCBI Taxonomy" id="448385"/>
    <lineage>
        <taxon>Bacteria</taxon>
        <taxon>Pseudomonadati</taxon>
        <taxon>Myxococcota</taxon>
        <taxon>Polyangia</taxon>
        <taxon>Polyangiales</taxon>
        <taxon>Polyangiaceae</taxon>
        <taxon>Sorangium</taxon>
    </lineage>
</organism>
<evidence type="ECO:0000313" key="2">
    <source>
        <dbReference type="Proteomes" id="UP000002139"/>
    </source>
</evidence>
<name>A9GK74_SORC5</name>
<dbReference type="EMBL" id="AM746676">
    <property type="protein sequence ID" value="CAN96543.1"/>
    <property type="molecule type" value="Genomic_DNA"/>
</dbReference>
<evidence type="ECO:0000313" key="1">
    <source>
        <dbReference type="EMBL" id="CAN96543.1"/>
    </source>
</evidence>
<protein>
    <submittedName>
        <fullName evidence="1">Uncharacterized protein</fullName>
    </submittedName>
</protein>
<dbReference type="AlphaFoldDB" id="A9GK74"/>
<dbReference type="Proteomes" id="UP000002139">
    <property type="component" value="Chromosome"/>
</dbReference>
<sequence>MGRLKTLIEAEHLVRPAQRASPMNDAKPAL</sequence>
<dbReference type="KEGG" id="scl:sce6376"/>